<evidence type="ECO:0008006" key="3">
    <source>
        <dbReference type="Google" id="ProtNLM"/>
    </source>
</evidence>
<reference evidence="1 2" key="1">
    <citation type="submission" date="2023-09" db="EMBL/GenBank/DDBJ databases">
        <authorList>
            <person name="Rey-Velasco X."/>
        </authorList>
    </citation>
    <scope>NUCLEOTIDE SEQUENCE [LARGE SCALE GENOMIC DNA]</scope>
    <source>
        <strain evidence="1 2">W332</strain>
    </source>
</reference>
<organism evidence="1 2">
    <name type="scientific">Microcosmobacter mediterraneus</name>
    <dbReference type="NCBI Taxonomy" id="3075607"/>
    <lineage>
        <taxon>Bacteria</taxon>
        <taxon>Pseudomonadati</taxon>
        <taxon>Bacteroidota</taxon>
        <taxon>Flavobacteriia</taxon>
        <taxon>Flavobacteriales</taxon>
        <taxon>Flavobacteriaceae</taxon>
        <taxon>Microcosmobacter</taxon>
    </lineage>
</organism>
<sequence>MISKSFAQYRSNNFNHETKPTYFFDEENIEITKSIFTKKIEHKLFYYVRIESDTTVFYKSQWSYFFGKLNSSNKSQLFKLLNSRSNVDTTKTIVIHYLDTLKLKTDYPKENKIVYNKDSTSHKHLFSYKSFLDGYERCYEKYESRKTYANIYHFYYINKGHPESIKHFEWKKDNYGTLKSLFLKNLKIPGIIIINTKGEYFINFLYDPDPEPRLHKKLMMSNKNWIRPFKKFIKSVEKFNDY</sequence>
<protein>
    <recommendedName>
        <fullName evidence="3">DUF3885 domain-containing protein</fullName>
    </recommendedName>
</protein>
<evidence type="ECO:0000313" key="1">
    <source>
        <dbReference type="EMBL" id="MDT0559122.1"/>
    </source>
</evidence>
<comment type="caution">
    <text evidence="1">The sequence shown here is derived from an EMBL/GenBank/DDBJ whole genome shotgun (WGS) entry which is preliminary data.</text>
</comment>
<accession>A0ABU2YM51</accession>
<proteinExistence type="predicted"/>
<dbReference type="RefSeq" id="WP_311427888.1">
    <property type="nucleotide sequence ID" value="NZ_JAVRIA010000006.1"/>
</dbReference>
<gene>
    <name evidence="1" type="ORF">RM697_10705</name>
</gene>
<keyword evidence="2" id="KW-1185">Reference proteome</keyword>
<dbReference type="EMBL" id="JAVRIA010000006">
    <property type="protein sequence ID" value="MDT0559122.1"/>
    <property type="molecule type" value="Genomic_DNA"/>
</dbReference>
<name>A0ABU2YM51_9FLAO</name>
<dbReference type="Proteomes" id="UP001259492">
    <property type="component" value="Unassembled WGS sequence"/>
</dbReference>
<evidence type="ECO:0000313" key="2">
    <source>
        <dbReference type="Proteomes" id="UP001259492"/>
    </source>
</evidence>